<keyword evidence="3" id="KW-0430">Lectin</keyword>
<keyword evidence="6 9" id="KW-0472">Membrane</keyword>
<dbReference type="KEGG" id="cpoc:100722540"/>
<evidence type="ECO:0000256" key="7">
    <source>
        <dbReference type="ARBA" id="ARBA00023180"/>
    </source>
</evidence>
<evidence type="ECO:0000259" key="10">
    <source>
        <dbReference type="PROSITE" id="PS50041"/>
    </source>
</evidence>
<dbReference type="GO" id="GO:0005886">
    <property type="term" value="C:plasma membrane"/>
    <property type="evidence" value="ECO:0007669"/>
    <property type="project" value="UniProtKB-SubCell"/>
</dbReference>
<dbReference type="PROSITE" id="PS50041">
    <property type="entry name" value="C_TYPE_LECTIN_2"/>
    <property type="match status" value="1"/>
</dbReference>
<dbReference type="Bgee" id="ENSCPOG00000001854">
    <property type="expression patterns" value="Expressed in cerebellum and 3 other cell types or tissues"/>
</dbReference>
<dbReference type="GO" id="GO:0030246">
    <property type="term" value="F:carbohydrate binding"/>
    <property type="evidence" value="ECO:0007669"/>
    <property type="project" value="UniProtKB-KW"/>
</dbReference>
<evidence type="ECO:0000256" key="8">
    <source>
        <dbReference type="SAM" id="MobiDB-lite"/>
    </source>
</evidence>
<dbReference type="GeneID" id="100722540"/>
<dbReference type="InterPro" id="IPR033992">
    <property type="entry name" value="NKR-like_CTLD"/>
</dbReference>
<evidence type="ECO:0000256" key="9">
    <source>
        <dbReference type="SAM" id="Phobius"/>
    </source>
</evidence>
<gene>
    <name evidence="11" type="primary">LOC100722540</name>
</gene>
<dbReference type="STRING" id="10141.ENSCPOP00000001679"/>
<reference evidence="11" key="3">
    <citation type="submission" date="2025-09" db="UniProtKB">
        <authorList>
            <consortium name="Ensembl"/>
        </authorList>
    </citation>
    <scope>IDENTIFICATION</scope>
    <source>
        <strain evidence="11">2N</strain>
    </source>
</reference>
<dbReference type="EMBL" id="AAKN02030807">
    <property type="status" value="NOT_ANNOTATED_CDS"/>
    <property type="molecule type" value="Genomic_DNA"/>
</dbReference>
<dbReference type="InterPro" id="IPR016187">
    <property type="entry name" value="CTDL_fold"/>
</dbReference>
<dbReference type="GO" id="GO:0045954">
    <property type="term" value="P:positive regulation of natural killer cell mediated cytotoxicity"/>
    <property type="evidence" value="ECO:0007669"/>
    <property type="project" value="TreeGrafter"/>
</dbReference>
<keyword evidence="4" id="KW-0735">Signal-anchor</keyword>
<dbReference type="HOGENOM" id="CLU_049894_9_2_1"/>
<proteinExistence type="predicted"/>
<evidence type="ECO:0000256" key="3">
    <source>
        <dbReference type="ARBA" id="ARBA00022734"/>
    </source>
</evidence>
<dbReference type="Pfam" id="PF00059">
    <property type="entry name" value="Lectin_C"/>
    <property type="match status" value="1"/>
</dbReference>
<dbReference type="InterPro" id="IPR050919">
    <property type="entry name" value="NKG2/CD94_NK_receptors"/>
</dbReference>
<feature type="domain" description="C-type lectin" evidence="10">
    <location>
        <begin position="134"/>
        <end position="238"/>
    </location>
</feature>
<dbReference type="SMART" id="SM00034">
    <property type="entry name" value="CLECT"/>
    <property type="match status" value="1"/>
</dbReference>
<feature type="region of interest" description="Disordered" evidence="8">
    <location>
        <begin position="1"/>
        <end position="34"/>
    </location>
</feature>
<keyword evidence="2 9" id="KW-0812">Transmembrane</keyword>
<evidence type="ECO:0000256" key="1">
    <source>
        <dbReference type="ARBA" id="ARBA00004401"/>
    </source>
</evidence>
<dbReference type="FunCoup" id="H0UX73">
    <property type="interactions" value="263"/>
</dbReference>
<dbReference type="OMA" id="HRCGSSQ"/>
<dbReference type="InterPro" id="IPR001304">
    <property type="entry name" value="C-type_lectin-like"/>
</dbReference>
<evidence type="ECO:0000256" key="5">
    <source>
        <dbReference type="ARBA" id="ARBA00022989"/>
    </source>
</evidence>
<organism evidence="11 12">
    <name type="scientific">Cavia porcellus</name>
    <name type="common">Guinea pig</name>
    <dbReference type="NCBI Taxonomy" id="10141"/>
    <lineage>
        <taxon>Eukaryota</taxon>
        <taxon>Metazoa</taxon>
        <taxon>Chordata</taxon>
        <taxon>Craniata</taxon>
        <taxon>Vertebrata</taxon>
        <taxon>Euteleostomi</taxon>
        <taxon>Mammalia</taxon>
        <taxon>Eutheria</taxon>
        <taxon>Euarchontoglires</taxon>
        <taxon>Glires</taxon>
        <taxon>Rodentia</taxon>
        <taxon>Hystricomorpha</taxon>
        <taxon>Caviidae</taxon>
        <taxon>Cavia</taxon>
    </lineage>
</organism>
<dbReference type="eggNOG" id="ENOG502S6IE">
    <property type="taxonomic scope" value="Eukaryota"/>
</dbReference>
<keyword evidence="12" id="KW-1185">Reference proteome</keyword>
<dbReference type="GO" id="GO:0002223">
    <property type="term" value="P:stimulatory C-type lectin receptor signaling pathway"/>
    <property type="evidence" value="ECO:0007669"/>
    <property type="project" value="TreeGrafter"/>
</dbReference>
<dbReference type="PANTHER" id="PTHR22800">
    <property type="entry name" value="C-TYPE LECTIN PROTEINS"/>
    <property type="match status" value="1"/>
</dbReference>
<dbReference type="AlphaFoldDB" id="H0UX73"/>
<dbReference type="OrthoDB" id="10059571at2759"/>
<dbReference type="GeneTree" id="ENSGT00940000154752"/>
<dbReference type="PANTHER" id="PTHR22800:SF242">
    <property type="entry name" value="NKG2-A_NKG2-B TYPE II INTEGRAL MEMBRANE PROTEIN"/>
    <property type="match status" value="1"/>
</dbReference>
<evidence type="ECO:0000256" key="6">
    <source>
        <dbReference type="ARBA" id="ARBA00023136"/>
    </source>
</evidence>
<evidence type="ECO:0000313" key="12">
    <source>
        <dbReference type="Proteomes" id="UP000005447"/>
    </source>
</evidence>
<dbReference type="VEuPathDB" id="HostDB:ENSCPOG00000001854"/>
<feature type="transmembrane region" description="Helical" evidence="9">
    <location>
        <begin position="71"/>
        <end position="95"/>
    </location>
</feature>
<reference evidence="12" key="1">
    <citation type="journal article" date="2011" name="Nature">
        <title>A high-resolution map of human evolutionary constraint using 29 mammals.</title>
        <authorList>
            <person name="Lindblad-Toh K."/>
            <person name="Garber M."/>
            <person name="Zuk O."/>
            <person name="Lin M.F."/>
            <person name="Parker B.J."/>
            <person name="Washietl S."/>
            <person name="Kheradpour P."/>
            <person name="Ernst J."/>
            <person name="Jordan G."/>
            <person name="Mauceli E."/>
            <person name="Ward L.D."/>
            <person name="Lowe C.B."/>
            <person name="Holloway A.K."/>
            <person name="Clamp M."/>
            <person name="Gnerre S."/>
            <person name="Alfoldi J."/>
            <person name="Beal K."/>
            <person name="Chang J."/>
            <person name="Clawson H."/>
            <person name="Cuff J."/>
            <person name="Di Palma F."/>
            <person name="Fitzgerald S."/>
            <person name="Flicek P."/>
            <person name="Guttman M."/>
            <person name="Hubisz M.J."/>
            <person name="Jaffe D.B."/>
            <person name="Jungreis I."/>
            <person name="Kent W.J."/>
            <person name="Kostka D."/>
            <person name="Lara M."/>
            <person name="Martins A.L."/>
            <person name="Massingham T."/>
            <person name="Moltke I."/>
            <person name="Raney B.J."/>
            <person name="Rasmussen M.D."/>
            <person name="Robinson J."/>
            <person name="Stark A."/>
            <person name="Vilella A.J."/>
            <person name="Wen J."/>
            <person name="Xie X."/>
            <person name="Zody M.C."/>
            <person name="Baldwin J."/>
            <person name="Bloom T."/>
            <person name="Chin C.W."/>
            <person name="Heiman D."/>
            <person name="Nicol R."/>
            <person name="Nusbaum C."/>
            <person name="Young S."/>
            <person name="Wilkinson J."/>
            <person name="Worley K.C."/>
            <person name="Kovar C.L."/>
            <person name="Muzny D.M."/>
            <person name="Gibbs R.A."/>
            <person name="Cree A."/>
            <person name="Dihn H.H."/>
            <person name="Fowler G."/>
            <person name="Jhangiani S."/>
            <person name="Joshi V."/>
            <person name="Lee S."/>
            <person name="Lewis L.R."/>
            <person name="Nazareth L.V."/>
            <person name="Okwuonu G."/>
            <person name="Santibanez J."/>
            <person name="Warren W.C."/>
            <person name="Mardis E.R."/>
            <person name="Weinstock G.M."/>
            <person name="Wilson R.K."/>
            <person name="Delehaunty K."/>
            <person name="Dooling D."/>
            <person name="Fronik C."/>
            <person name="Fulton L."/>
            <person name="Fulton B."/>
            <person name="Graves T."/>
            <person name="Minx P."/>
            <person name="Sodergren E."/>
            <person name="Birney E."/>
            <person name="Margulies E.H."/>
            <person name="Herrero J."/>
            <person name="Green E.D."/>
            <person name="Haussler D."/>
            <person name="Siepel A."/>
            <person name="Goldman N."/>
            <person name="Pollard K.S."/>
            <person name="Pedersen J.S."/>
            <person name="Lander E.S."/>
            <person name="Kellis M."/>
        </authorList>
    </citation>
    <scope>NUCLEOTIDE SEQUENCE [LARGE SCALE GENOMIC DNA]</scope>
    <source>
        <strain evidence="12">2N</strain>
    </source>
</reference>
<accession>H0UX73</accession>
<dbReference type="EMBL" id="AAKN02030808">
    <property type="status" value="NOT_ANNOTATED_CDS"/>
    <property type="molecule type" value="Genomic_DNA"/>
</dbReference>
<evidence type="ECO:0000256" key="2">
    <source>
        <dbReference type="ARBA" id="ARBA00022692"/>
    </source>
</evidence>
<dbReference type="Gene3D" id="3.10.100.10">
    <property type="entry name" value="Mannose-Binding Protein A, subunit A"/>
    <property type="match status" value="1"/>
</dbReference>
<dbReference type="InParanoid" id="H0UX73"/>
<evidence type="ECO:0000313" key="11">
    <source>
        <dbReference type="Ensembl" id="ENSCPOP00000001679.3"/>
    </source>
</evidence>
<keyword evidence="5 9" id="KW-1133">Transmembrane helix</keyword>
<comment type="subcellular location">
    <subcellularLocation>
        <location evidence="1">Cell membrane</location>
        <topology evidence="1">Single-pass type II membrane protein</topology>
    </subcellularLocation>
</comment>
<dbReference type="Ensembl" id="ENSCPOT00000001875.3">
    <property type="protein sequence ID" value="ENSCPOP00000001679.3"/>
    <property type="gene ID" value="ENSCPOG00000001854.4"/>
</dbReference>
<dbReference type="InterPro" id="IPR016186">
    <property type="entry name" value="C-type_lectin-like/link_sf"/>
</dbReference>
<sequence length="241" mass="27068">MSNQQVMYSELNLNKDPKKQQGKPKGTKSSISENEQDITYAELAFQSASQEHRGNDKQHTCKDFTSSPQKLLAATLGTTCLILMVTVIVMVTVVIPSSVMQEQNKSSLVRTAKEVHNLSSAYPCGHCPNEWLIFSNNCYYFGVEKKNWTESLASCTSKKSNLFYIDDEKEMKFLRVLSRPSWIGVSRSGRDHPWLSVNGSAFNMKVQNSSSNESNCVWLSLSGFMAENCGSSLTYNCKHKF</sequence>
<keyword evidence="7" id="KW-0325">Glycoprotein</keyword>
<evidence type="ECO:0000256" key="4">
    <source>
        <dbReference type="ARBA" id="ARBA00022968"/>
    </source>
</evidence>
<reference evidence="11" key="2">
    <citation type="submission" date="2025-08" db="UniProtKB">
        <authorList>
            <consortium name="Ensembl"/>
        </authorList>
    </citation>
    <scope>IDENTIFICATION</scope>
    <source>
        <strain evidence="11">2N</strain>
    </source>
</reference>
<dbReference type="CDD" id="cd03593">
    <property type="entry name" value="CLECT_NK_receptors_like"/>
    <property type="match status" value="1"/>
</dbReference>
<name>H0UX73_CAVPO</name>
<protein>
    <recommendedName>
        <fullName evidence="10">C-type lectin domain-containing protein</fullName>
    </recommendedName>
</protein>
<dbReference type="Proteomes" id="UP000005447">
    <property type="component" value="Unassembled WGS sequence"/>
</dbReference>
<dbReference type="SUPFAM" id="SSF56436">
    <property type="entry name" value="C-type lectin-like"/>
    <property type="match status" value="1"/>
</dbReference>